<dbReference type="Proteomes" id="UP001356427">
    <property type="component" value="Unassembled WGS sequence"/>
</dbReference>
<comment type="caution">
    <text evidence="3">The sequence shown here is derived from an EMBL/GenBank/DDBJ whole genome shotgun (WGS) entry which is preliminary data.</text>
</comment>
<dbReference type="PANTHER" id="PTHR19964:SF92">
    <property type="entry name" value="PATJ HOMOLOG"/>
    <property type="match status" value="1"/>
</dbReference>
<evidence type="ECO:0000259" key="2">
    <source>
        <dbReference type="PROSITE" id="PS50106"/>
    </source>
</evidence>
<dbReference type="PANTHER" id="PTHR19964">
    <property type="entry name" value="MULTIPLE PDZ DOMAIN PROTEIN"/>
    <property type="match status" value="1"/>
</dbReference>
<gene>
    <name evidence="3" type="ORF">J4Q44_G00292690</name>
</gene>
<dbReference type="SMART" id="SM00228">
    <property type="entry name" value="PDZ"/>
    <property type="match status" value="1"/>
</dbReference>
<dbReference type="EMBL" id="JAGTTL010000027">
    <property type="protein sequence ID" value="KAK6301171.1"/>
    <property type="molecule type" value="Genomic_DNA"/>
</dbReference>
<dbReference type="Pfam" id="PF00595">
    <property type="entry name" value="PDZ"/>
    <property type="match status" value="1"/>
</dbReference>
<name>A0AAN8LI25_9TELE</name>
<proteinExistence type="predicted"/>
<evidence type="ECO:0000256" key="1">
    <source>
        <dbReference type="SAM" id="MobiDB-lite"/>
    </source>
</evidence>
<dbReference type="SUPFAM" id="SSF50156">
    <property type="entry name" value="PDZ domain-like"/>
    <property type="match status" value="1"/>
</dbReference>
<dbReference type="InterPro" id="IPR051342">
    <property type="entry name" value="PDZ_scaffold"/>
</dbReference>
<dbReference type="InterPro" id="IPR036034">
    <property type="entry name" value="PDZ_sf"/>
</dbReference>
<sequence length="137" mass="14369">MTAMGTHNTHNDHSSVRRNGTAPHPRATNQDPSCLLTPPNTPLYPEGGGADLVGHAPQHTPLNAPGIYIRTLIPDGPAASDGRLRIGDRILAVNGTSLIGADYQSAVDLIRLGGGRLRFLVAKSDLEVSEKISASSC</sequence>
<feature type="region of interest" description="Disordered" evidence="1">
    <location>
        <begin position="1"/>
        <end position="57"/>
    </location>
</feature>
<accession>A0AAN8LI25</accession>
<dbReference type="PROSITE" id="PS50106">
    <property type="entry name" value="PDZ"/>
    <property type="match status" value="1"/>
</dbReference>
<evidence type="ECO:0000313" key="4">
    <source>
        <dbReference type="Proteomes" id="UP001356427"/>
    </source>
</evidence>
<dbReference type="InterPro" id="IPR001478">
    <property type="entry name" value="PDZ"/>
</dbReference>
<protein>
    <recommendedName>
        <fullName evidence="2">PDZ domain-containing protein</fullName>
    </recommendedName>
</protein>
<reference evidence="3 4" key="1">
    <citation type="submission" date="2021-04" db="EMBL/GenBank/DDBJ databases">
        <authorList>
            <person name="De Guttry C."/>
            <person name="Zahm M."/>
            <person name="Klopp C."/>
            <person name="Cabau C."/>
            <person name="Louis A."/>
            <person name="Berthelot C."/>
            <person name="Parey E."/>
            <person name="Roest Crollius H."/>
            <person name="Montfort J."/>
            <person name="Robinson-Rechavi M."/>
            <person name="Bucao C."/>
            <person name="Bouchez O."/>
            <person name="Gislard M."/>
            <person name="Lluch J."/>
            <person name="Milhes M."/>
            <person name="Lampietro C."/>
            <person name="Lopez Roques C."/>
            <person name="Donnadieu C."/>
            <person name="Braasch I."/>
            <person name="Desvignes T."/>
            <person name="Postlethwait J."/>
            <person name="Bobe J."/>
            <person name="Wedekind C."/>
            <person name="Guiguen Y."/>
        </authorList>
    </citation>
    <scope>NUCLEOTIDE SEQUENCE [LARGE SCALE GENOMIC DNA]</scope>
    <source>
        <strain evidence="3">Cs_M1</strain>
        <tissue evidence="3">Blood</tissue>
    </source>
</reference>
<evidence type="ECO:0000313" key="3">
    <source>
        <dbReference type="EMBL" id="KAK6301171.1"/>
    </source>
</evidence>
<organism evidence="3 4">
    <name type="scientific">Coregonus suidteri</name>
    <dbReference type="NCBI Taxonomy" id="861788"/>
    <lineage>
        <taxon>Eukaryota</taxon>
        <taxon>Metazoa</taxon>
        <taxon>Chordata</taxon>
        <taxon>Craniata</taxon>
        <taxon>Vertebrata</taxon>
        <taxon>Euteleostomi</taxon>
        <taxon>Actinopterygii</taxon>
        <taxon>Neopterygii</taxon>
        <taxon>Teleostei</taxon>
        <taxon>Protacanthopterygii</taxon>
        <taxon>Salmoniformes</taxon>
        <taxon>Salmonidae</taxon>
        <taxon>Coregoninae</taxon>
        <taxon>Coregonus</taxon>
    </lineage>
</organism>
<dbReference type="Gene3D" id="2.30.42.10">
    <property type="match status" value="1"/>
</dbReference>
<feature type="domain" description="PDZ" evidence="2">
    <location>
        <begin position="49"/>
        <end position="125"/>
    </location>
</feature>
<keyword evidence="4" id="KW-1185">Reference proteome</keyword>
<dbReference type="AlphaFoldDB" id="A0AAN8LI25"/>